<evidence type="ECO:0000313" key="2">
    <source>
        <dbReference type="Proteomes" id="UP000333828"/>
    </source>
</evidence>
<dbReference type="EMBL" id="CABPSI010000001">
    <property type="protein sequence ID" value="VVD64047.1"/>
    <property type="molecule type" value="Genomic_DNA"/>
</dbReference>
<organism evidence="1 2">
    <name type="scientific">Pandoraea iniqua</name>
    <dbReference type="NCBI Taxonomy" id="2508288"/>
    <lineage>
        <taxon>Bacteria</taxon>
        <taxon>Pseudomonadati</taxon>
        <taxon>Pseudomonadota</taxon>
        <taxon>Betaproteobacteria</taxon>
        <taxon>Burkholderiales</taxon>
        <taxon>Burkholderiaceae</taxon>
        <taxon>Pandoraea</taxon>
    </lineage>
</organism>
<dbReference type="AlphaFoldDB" id="A0A5E4RL58"/>
<accession>A0A5E4RL58</accession>
<protein>
    <submittedName>
        <fullName evidence="1">Uncharacterized protein</fullName>
    </submittedName>
</protein>
<proteinExistence type="predicted"/>
<dbReference type="Proteomes" id="UP000333828">
    <property type="component" value="Unassembled WGS sequence"/>
</dbReference>
<keyword evidence="2" id="KW-1185">Reference proteome</keyword>
<evidence type="ECO:0000313" key="1">
    <source>
        <dbReference type="EMBL" id="VVD64047.1"/>
    </source>
</evidence>
<gene>
    <name evidence="1" type="ORF">PIN31115_00242</name>
</gene>
<name>A0A5E4RL58_9BURK</name>
<sequence length="90" mass="10583">MYRFSNSLVERPHDRSLFNADTFEILRFNETGYRLISEFRNTHFSLDDFLPVARLHFPNEDQARAFFLRCLKHHVFHLSAETSVPAGANP</sequence>
<reference evidence="1 2" key="1">
    <citation type="submission" date="2019-08" db="EMBL/GenBank/DDBJ databases">
        <authorList>
            <person name="Peeters C."/>
        </authorList>
    </citation>
    <scope>NUCLEOTIDE SEQUENCE [LARGE SCALE GENOMIC DNA]</scope>
    <source>
        <strain evidence="1 2">LMG 31115</strain>
    </source>
</reference>